<feature type="coiled-coil region" evidence="6">
    <location>
        <begin position="328"/>
        <end position="358"/>
    </location>
</feature>
<comment type="caution">
    <text evidence="9">The sequence shown here is derived from an EMBL/GenBank/DDBJ whole genome shotgun (WGS) entry which is preliminary data.</text>
</comment>
<evidence type="ECO:0000256" key="7">
    <source>
        <dbReference type="SAM" id="MobiDB-lite"/>
    </source>
</evidence>
<reference evidence="9" key="1">
    <citation type="submission" date="2021-02" db="EMBL/GenBank/DDBJ databases">
        <authorList>
            <person name="Nowell W R."/>
        </authorList>
    </citation>
    <scope>NUCLEOTIDE SEQUENCE</scope>
</reference>
<evidence type="ECO:0000313" key="12">
    <source>
        <dbReference type="EMBL" id="CAF3833521.1"/>
    </source>
</evidence>
<dbReference type="Proteomes" id="UP000682733">
    <property type="component" value="Unassembled WGS sequence"/>
</dbReference>
<dbReference type="PROSITE" id="PS50217">
    <property type="entry name" value="BZIP"/>
    <property type="match status" value="1"/>
</dbReference>
<protein>
    <recommendedName>
        <fullName evidence="8">BZIP domain-containing protein</fullName>
    </recommendedName>
</protein>
<feature type="compositionally biased region" description="Low complexity" evidence="7">
    <location>
        <begin position="266"/>
        <end position="280"/>
    </location>
</feature>
<keyword evidence="13" id="KW-1185">Reference proteome</keyword>
<name>A0A813QQ23_9BILA</name>
<dbReference type="SUPFAM" id="SSF57959">
    <property type="entry name" value="Leucine zipper domain"/>
    <property type="match status" value="1"/>
</dbReference>
<evidence type="ECO:0000313" key="11">
    <source>
        <dbReference type="EMBL" id="CAF3552432.1"/>
    </source>
</evidence>
<accession>A0A813QQ23</accession>
<dbReference type="SMART" id="SM00338">
    <property type="entry name" value="BRLZ"/>
    <property type="match status" value="1"/>
</dbReference>
<dbReference type="EMBL" id="CAJNOK010008637">
    <property type="protein sequence ID" value="CAF1068891.1"/>
    <property type="molecule type" value="Genomic_DNA"/>
</dbReference>
<evidence type="ECO:0000313" key="9">
    <source>
        <dbReference type="EMBL" id="CAF0770368.1"/>
    </source>
</evidence>
<dbReference type="Proteomes" id="UP000663829">
    <property type="component" value="Unassembled WGS sequence"/>
</dbReference>
<dbReference type="EMBL" id="CAJOBC010000193">
    <property type="protein sequence ID" value="CAF3552432.1"/>
    <property type="molecule type" value="Genomic_DNA"/>
</dbReference>
<dbReference type="GO" id="GO:0000981">
    <property type="term" value="F:DNA-binding transcription factor activity, RNA polymerase II-specific"/>
    <property type="evidence" value="ECO:0007669"/>
    <property type="project" value="TreeGrafter"/>
</dbReference>
<evidence type="ECO:0000259" key="8">
    <source>
        <dbReference type="PROSITE" id="PS50217"/>
    </source>
</evidence>
<evidence type="ECO:0000256" key="1">
    <source>
        <dbReference type="ARBA" id="ARBA00004123"/>
    </source>
</evidence>
<evidence type="ECO:0000256" key="3">
    <source>
        <dbReference type="ARBA" id="ARBA00023125"/>
    </source>
</evidence>
<keyword evidence="5" id="KW-0539">Nucleus</keyword>
<evidence type="ECO:0000256" key="6">
    <source>
        <dbReference type="SAM" id="Coils"/>
    </source>
</evidence>
<dbReference type="EMBL" id="CAJNOQ010000193">
    <property type="protein sequence ID" value="CAF0770368.1"/>
    <property type="molecule type" value="Genomic_DNA"/>
</dbReference>
<keyword evidence="2" id="KW-0805">Transcription regulation</keyword>
<dbReference type="GO" id="GO:0005634">
    <property type="term" value="C:nucleus"/>
    <property type="evidence" value="ECO:0007669"/>
    <property type="project" value="UniProtKB-SubCell"/>
</dbReference>
<dbReference type="CDD" id="cd14813">
    <property type="entry name" value="bZIP_BmCbz-like"/>
    <property type="match status" value="1"/>
</dbReference>
<dbReference type="InterPro" id="IPR004827">
    <property type="entry name" value="bZIP"/>
</dbReference>
<dbReference type="Pfam" id="PF07716">
    <property type="entry name" value="bZIP_2"/>
    <property type="match status" value="1"/>
</dbReference>
<dbReference type="PANTHER" id="PTHR11988">
    <property type="entry name" value="THYROTROPH EMBRYONIC FACTOR RELATED"/>
    <property type="match status" value="1"/>
</dbReference>
<sequence length="379" mass="42628">MLTRSDSTTSTVIIQDEEINGNVQPLGERTISLLLRGLTKTSGRFNIDLENMLSPDKLNDLFCNTSFNLDNIQQFNLHRLLSTYHDDITLDELANLGSVKLLNSVDIENDSMSIDQLISSTNINEFKPLPSSVPTVGVVHHILPIRRTPSPDLITDFFPLSSDPESYDFQLKTECENYAYPPTYTQLNTLETIKIDAPQLLPTPPPSTSLASQSHRFLFDAAALTAIEHDHAFMSKKMPTSTSRKRRRSRTRLESASSIGSNAIQTSAITTSSSDTCVSSRTKRSRKSHSINCADDVKTADDLNHYLERRRRNNMASKSSRAARKQKFGEMDDKCNEYEKLNEELRRKISVLETVTAELKVGLVRSFQTATVNKTETQY</sequence>
<feature type="region of interest" description="Disordered" evidence="7">
    <location>
        <begin position="235"/>
        <end position="290"/>
    </location>
</feature>
<feature type="domain" description="BZIP" evidence="8">
    <location>
        <begin position="308"/>
        <end position="360"/>
    </location>
</feature>
<keyword evidence="6" id="KW-0175">Coiled coil</keyword>
<dbReference type="AlphaFoldDB" id="A0A813QQ23"/>
<dbReference type="EMBL" id="CAJOBA010008652">
    <property type="protein sequence ID" value="CAF3833521.1"/>
    <property type="molecule type" value="Genomic_DNA"/>
</dbReference>
<evidence type="ECO:0000313" key="13">
    <source>
        <dbReference type="Proteomes" id="UP000663829"/>
    </source>
</evidence>
<organism evidence="9 13">
    <name type="scientific">Didymodactylos carnosus</name>
    <dbReference type="NCBI Taxonomy" id="1234261"/>
    <lineage>
        <taxon>Eukaryota</taxon>
        <taxon>Metazoa</taxon>
        <taxon>Spiralia</taxon>
        <taxon>Gnathifera</taxon>
        <taxon>Rotifera</taxon>
        <taxon>Eurotatoria</taxon>
        <taxon>Bdelloidea</taxon>
        <taxon>Philodinida</taxon>
        <taxon>Philodinidae</taxon>
        <taxon>Didymodactylos</taxon>
    </lineage>
</organism>
<dbReference type="Gene3D" id="1.20.5.170">
    <property type="match status" value="1"/>
</dbReference>
<dbReference type="InterPro" id="IPR046347">
    <property type="entry name" value="bZIP_sf"/>
</dbReference>
<dbReference type="GO" id="GO:0000978">
    <property type="term" value="F:RNA polymerase II cis-regulatory region sequence-specific DNA binding"/>
    <property type="evidence" value="ECO:0007669"/>
    <property type="project" value="TreeGrafter"/>
</dbReference>
<keyword evidence="4" id="KW-0804">Transcription</keyword>
<dbReference type="OrthoDB" id="10039716at2759"/>
<evidence type="ECO:0000313" key="10">
    <source>
        <dbReference type="EMBL" id="CAF1068891.1"/>
    </source>
</evidence>
<dbReference type="InterPro" id="IPR040223">
    <property type="entry name" value="PAR_bZIP"/>
</dbReference>
<evidence type="ECO:0000256" key="5">
    <source>
        <dbReference type="ARBA" id="ARBA00023242"/>
    </source>
</evidence>
<evidence type="ECO:0000256" key="4">
    <source>
        <dbReference type="ARBA" id="ARBA00023163"/>
    </source>
</evidence>
<evidence type="ECO:0000256" key="2">
    <source>
        <dbReference type="ARBA" id="ARBA00023015"/>
    </source>
</evidence>
<comment type="subcellular location">
    <subcellularLocation>
        <location evidence="1">Nucleus</location>
    </subcellularLocation>
</comment>
<gene>
    <name evidence="9" type="ORF">GPM918_LOCUS1891</name>
    <name evidence="10" type="ORF">OVA965_LOCUS17795</name>
    <name evidence="11" type="ORF">SRO942_LOCUS1891</name>
    <name evidence="12" type="ORF">TMI583_LOCUS17806</name>
</gene>
<keyword evidence="3" id="KW-0238">DNA-binding</keyword>
<dbReference type="Proteomes" id="UP000677228">
    <property type="component" value="Unassembled WGS sequence"/>
</dbReference>
<proteinExistence type="predicted"/>
<dbReference type="PANTHER" id="PTHR11988:SF27">
    <property type="entry name" value="GH27708P"/>
    <property type="match status" value="1"/>
</dbReference>
<dbReference type="Proteomes" id="UP000681722">
    <property type="component" value="Unassembled WGS sequence"/>
</dbReference>